<feature type="region of interest" description="Disordered" evidence="1">
    <location>
        <begin position="168"/>
        <end position="204"/>
    </location>
</feature>
<organism evidence="2 3">
    <name type="scientific">Massariosphaeria phaeospora</name>
    <dbReference type="NCBI Taxonomy" id="100035"/>
    <lineage>
        <taxon>Eukaryota</taxon>
        <taxon>Fungi</taxon>
        <taxon>Dikarya</taxon>
        <taxon>Ascomycota</taxon>
        <taxon>Pezizomycotina</taxon>
        <taxon>Dothideomycetes</taxon>
        <taxon>Pleosporomycetidae</taxon>
        <taxon>Pleosporales</taxon>
        <taxon>Pleosporales incertae sedis</taxon>
        <taxon>Massariosphaeria</taxon>
    </lineage>
</organism>
<proteinExistence type="predicted"/>
<comment type="caution">
    <text evidence="2">The sequence shown here is derived from an EMBL/GenBank/DDBJ whole genome shotgun (WGS) entry which is preliminary data.</text>
</comment>
<dbReference type="AlphaFoldDB" id="A0A7C8MEJ3"/>
<keyword evidence="3" id="KW-1185">Reference proteome</keyword>
<reference evidence="2 3" key="1">
    <citation type="submission" date="2020-01" db="EMBL/GenBank/DDBJ databases">
        <authorList>
            <consortium name="DOE Joint Genome Institute"/>
            <person name="Haridas S."/>
            <person name="Albert R."/>
            <person name="Binder M."/>
            <person name="Bloem J."/>
            <person name="Labutti K."/>
            <person name="Salamov A."/>
            <person name="Andreopoulos B."/>
            <person name="Baker S.E."/>
            <person name="Barry K."/>
            <person name="Bills G."/>
            <person name="Bluhm B.H."/>
            <person name="Cannon C."/>
            <person name="Castanera R."/>
            <person name="Culley D.E."/>
            <person name="Daum C."/>
            <person name="Ezra D."/>
            <person name="Gonzalez J.B."/>
            <person name="Henrissat B."/>
            <person name="Kuo A."/>
            <person name="Liang C."/>
            <person name="Lipzen A."/>
            <person name="Lutzoni F."/>
            <person name="Magnuson J."/>
            <person name="Mondo S."/>
            <person name="Nolan M."/>
            <person name="Ohm R."/>
            <person name="Pangilinan J."/>
            <person name="Park H.-J.H."/>
            <person name="Ramirez L."/>
            <person name="Alfaro M."/>
            <person name="Sun H."/>
            <person name="Tritt A."/>
            <person name="Yoshinaga Y."/>
            <person name="Zwiers L.-H.L."/>
            <person name="Turgeon B.G."/>
            <person name="Goodwin S.B."/>
            <person name="Spatafora J.W."/>
            <person name="Crous P.W."/>
            <person name="Grigoriev I.V."/>
        </authorList>
    </citation>
    <scope>NUCLEOTIDE SEQUENCE [LARGE SCALE GENOMIC DNA]</scope>
    <source>
        <strain evidence="2 3">CBS 611.86</strain>
    </source>
</reference>
<feature type="compositionally biased region" description="Pro residues" evidence="1">
    <location>
        <begin position="175"/>
        <end position="190"/>
    </location>
</feature>
<accession>A0A7C8MEJ3</accession>
<dbReference type="Proteomes" id="UP000481861">
    <property type="component" value="Unassembled WGS sequence"/>
</dbReference>
<protein>
    <submittedName>
        <fullName evidence="2">Uncharacterized protein</fullName>
    </submittedName>
</protein>
<dbReference type="EMBL" id="JAADJZ010000036">
    <property type="protein sequence ID" value="KAF2865145.1"/>
    <property type="molecule type" value="Genomic_DNA"/>
</dbReference>
<gene>
    <name evidence="2" type="ORF">BDV95DRAFT_262713</name>
</gene>
<sequence length="204" mass="22552">MHLVPAIAGISSLNASRRPVKMEPALAKQETGVARCPLGPNLESKHLRFLRLRAIRRWRPMGHSTFVRAGQQLFIQLEAGVRLGAIRDSARATSLAVVAIQVSQHRLEACGSKTVDGRRAQLLCCWDWRSIRRRAQPANPGQMGSSWRRWASLAVPLRFVLLGGERRPGILAQPQPQPQPPPPLSPPYVVPSPRAVYRLPPTGP</sequence>
<evidence type="ECO:0000256" key="1">
    <source>
        <dbReference type="SAM" id="MobiDB-lite"/>
    </source>
</evidence>
<evidence type="ECO:0000313" key="3">
    <source>
        <dbReference type="Proteomes" id="UP000481861"/>
    </source>
</evidence>
<evidence type="ECO:0000313" key="2">
    <source>
        <dbReference type="EMBL" id="KAF2865145.1"/>
    </source>
</evidence>
<name>A0A7C8MEJ3_9PLEO</name>